<organism evidence="2 3">
    <name type="scientific">Fulvivirga imtechensis AK7</name>
    <dbReference type="NCBI Taxonomy" id="1237149"/>
    <lineage>
        <taxon>Bacteria</taxon>
        <taxon>Pseudomonadati</taxon>
        <taxon>Bacteroidota</taxon>
        <taxon>Cytophagia</taxon>
        <taxon>Cytophagales</taxon>
        <taxon>Fulvivirgaceae</taxon>
        <taxon>Fulvivirga</taxon>
    </lineage>
</organism>
<sequence length="84" mass="9386">MILKANDFMPSLTTEEAEEEQRLSTTTSSWNFRSIAEKIFRIPLISGRGRNSVTGSSEEIPDLHCVTSGMTIVRGCNNLFIIHV</sequence>
<dbReference type="EMBL" id="AMZN01000003">
    <property type="protein sequence ID" value="ELR73645.1"/>
    <property type="molecule type" value="Genomic_DNA"/>
</dbReference>
<proteinExistence type="predicted"/>
<name>L8JXZ1_9BACT</name>
<gene>
    <name evidence="2" type="ORF">C900_02049</name>
</gene>
<evidence type="ECO:0000313" key="3">
    <source>
        <dbReference type="Proteomes" id="UP000011135"/>
    </source>
</evidence>
<comment type="caution">
    <text evidence="2">The sequence shown here is derived from an EMBL/GenBank/DDBJ whole genome shotgun (WGS) entry which is preliminary data.</text>
</comment>
<dbReference type="Proteomes" id="UP000011135">
    <property type="component" value="Unassembled WGS sequence"/>
</dbReference>
<protein>
    <submittedName>
        <fullName evidence="2">Uncharacterized protein</fullName>
    </submittedName>
</protein>
<dbReference type="AlphaFoldDB" id="L8JXZ1"/>
<evidence type="ECO:0000313" key="2">
    <source>
        <dbReference type="EMBL" id="ELR73645.1"/>
    </source>
</evidence>
<accession>L8JXZ1</accession>
<keyword evidence="3" id="KW-1185">Reference proteome</keyword>
<dbReference type="STRING" id="1237149.C900_02049"/>
<reference evidence="2 3" key="1">
    <citation type="submission" date="2012-12" db="EMBL/GenBank/DDBJ databases">
        <title>Genome assembly of Fulvivirga imtechensis AK7.</title>
        <authorList>
            <person name="Nupur N."/>
            <person name="Khatri I."/>
            <person name="Kumar R."/>
            <person name="Subramanian S."/>
            <person name="Pinnaka A."/>
        </authorList>
    </citation>
    <scope>NUCLEOTIDE SEQUENCE [LARGE SCALE GENOMIC DNA]</scope>
    <source>
        <strain evidence="2 3">AK7</strain>
    </source>
</reference>
<feature type="region of interest" description="Disordered" evidence="1">
    <location>
        <begin position="1"/>
        <end position="25"/>
    </location>
</feature>
<evidence type="ECO:0000256" key="1">
    <source>
        <dbReference type="SAM" id="MobiDB-lite"/>
    </source>
</evidence>